<comment type="caution">
    <text evidence="4">The sequence shown here is derived from an EMBL/GenBank/DDBJ whole genome shotgun (WGS) entry which is preliminary data.</text>
</comment>
<evidence type="ECO:0000313" key="5">
    <source>
        <dbReference type="Proteomes" id="UP001168821"/>
    </source>
</evidence>
<keyword evidence="3" id="KW-0732">Signal</keyword>
<keyword evidence="5" id="KW-1185">Reference proteome</keyword>
<organism evidence="4 5">
    <name type="scientific">Zophobas morio</name>
    <dbReference type="NCBI Taxonomy" id="2755281"/>
    <lineage>
        <taxon>Eukaryota</taxon>
        <taxon>Metazoa</taxon>
        <taxon>Ecdysozoa</taxon>
        <taxon>Arthropoda</taxon>
        <taxon>Hexapoda</taxon>
        <taxon>Insecta</taxon>
        <taxon>Pterygota</taxon>
        <taxon>Neoptera</taxon>
        <taxon>Endopterygota</taxon>
        <taxon>Coleoptera</taxon>
        <taxon>Polyphaga</taxon>
        <taxon>Cucujiformia</taxon>
        <taxon>Tenebrionidae</taxon>
        <taxon>Zophobas</taxon>
    </lineage>
</organism>
<keyword evidence="1 2" id="KW-0193">Cuticle</keyword>
<dbReference type="PROSITE" id="PS00233">
    <property type="entry name" value="CHIT_BIND_RR_1"/>
    <property type="match status" value="1"/>
</dbReference>
<feature type="signal peptide" evidence="3">
    <location>
        <begin position="1"/>
        <end position="16"/>
    </location>
</feature>
<dbReference type="Pfam" id="PF00379">
    <property type="entry name" value="Chitin_bind_4"/>
    <property type="match status" value="1"/>
</dbReference>
<evidence type="ECO:0000256" key="3">
    <source>
        <dbReference type="SAM" id="SignalP"/>
    </source>
</evidence>
<sequence length="101" mass="10867">MKVAIVLCVVVAAALAAPQGGTGAQILRFENENIGVDGYKFAYETSDPISRSEQGTLNNIGSDKESIEVHGEYTYKLPDGKTHTVSFVADENGYRPKTQTS</sequence>
<dbReference type="AlphaFoldDB" id="A0AA38IHZ2"/>
<feature type="chain" id="PRO_5041353106" description="Flexible cuticle protein 12" evidence="3">
    <location>
        <begin position="17"/>
        <end position="101"/>
    </location>
</feature>
<evidence type="ECO:0008006" key="6">
    <source>
        <dbReference type="Google" id="ProtNLM"/>
    </source>
</evidence>
<protein>
    <recommendedName>
        <fullName evidence="6">Flexible cuticle protein 12</fullName>
    </recommendedName>
</protein>
<evidence type="ECO:0000313" key="4">
    <source>
        <dbReference type="EMBL" id="KAJ3653984.1"/>
    </source>
</evidence>
<evidence type="ECO:0000256" key="1">
    <source>
        <dbReference type="ARBA" id="ARBA00022460"/>
    </source>
</evidence>
<name>A0AA38IHZ2_9CUCU</name>
<dbReference type="Proteomes" id="UP001168821">
    <property type="component" value="Unassembled WGS sequence"/>
</dbReference>
<gene>
    <name evidence="4" type="ORF">Zmor_013202</name>
</gene>
<dbReference type="PANTHER" id="PTHR10380">
    <property type="entry name" value="CUTICLE PROTEIN"/>
    <property type="match status" value="1"/>
</dbReference>
<dbReference type="PANTHER" id="PTHR10380:SF192">
    <property type="entry name" value="GEO02312P1"/>
    <property type="match status" value="1"/>
</dbReference>
<evidence type="ECO:0000256" key="2">
    <source>
        <dbReference type="PROSITE-ProRule" id="PRU00497"/>
    </source>
</evidence>
<dbReference type="InterPro" id="IPR031311">
    <property type="entry name" value="CHIT_BIND_RR_consensus"/>
</dbReference>
<dbReference type="GO" id="GO:0008010">
    <property type="term" value="F:structural constituent of chitin-based larval cuticle"/>
    <property type="evidence" value="ECO:0007669"/>
    <property type="project" value="TreeGrafter"/>
</dbReference>
<dbReference type="InterPro" id="IPR050468">
    <property type="entry name" value="Cuticle_Struct_Prot"/>
</dbReference>
<dbReference type="PROSITE" id="PS51155">
    <property type="entry name" value="CHIT_BIND_RR_2"/>
    <property type="match status" value="1"/>
</dbReference>
<dbReference type="EMBL" id="JALNTZ010000004">
    <property type="protein sequence ID" value="KAJ3653984.1"/>
    <property type="molecule type" value="Genomic_DNA"/>
</dbReference>
<reference evidence="4" key="1">
    <citation type="journal article" date="2023" name="G3 (Bethesda)">
        <title>Whole genome assemblies of Zophobas morio and Tenebrio molitor.</title>
        <authorList>
            <person name="Kaur S."/>
            <person name="Stinson S.A."/>
            <person name="diCenzo G.C."/>
        </authorList>
    </citation>
    <scope>NUCLEOTIDE SEQUENCE</scope>
    <source>
        <strain evidence="4">QUZm001</strain>
    </source>
</reference>
<dbReference type="PRINTS" id="PR00947">
    <property type="entry name" value="CUTICLE"/>
</dbReference>
<accession>A0AA38IHZ2</accession>
<proteinExistence type="predicted"/>
<dbReference type="GO" id="GO:0062129">
    <property type="term" value="C:chitin-based extracellular matrix"/>
    <property type="evidence" value="ECO:0007669"/>
    <property type="project" value="TreeGrafter"/>
</dbReference>
<dbReference type="InterPro" id="IPR000618">
    <property type="entry name" value="Insect_cuticle"/>
</dbReference>